<dbReference type="EMBL" id="CP096040">
    <property type="protein sequence ID" value="USQ93641.1"/>
    <property type="molecule type" value="Genomic_DNA"/>
</dbReference>
<comment type="subcellular location">
    <subcellularLocation>
        <location evidence="1 10">Cell outer membrane</location>
        <topology evidence="1 10">Multi-pass membrane protein</topology>
    </subcellularLocation>
</comment>
<dbReference type="Pfam" id="PF07715">
    <property type="entry name" value="Plug"/>
    <property type="match status" value="1"/>
</dbReference>
<dbReference type="PROSITE" id="PS01156">
    <property type="entry name" value="TONB_DEPENDENT_REC_2"/>
    <property type="match status" value="1"/>
</dbReference>
<keyword evidence="9 10" id="KW-0998">Cell outer membrane</keyword>
<dbReference type="PROSITE" id="PS52016">
    <property type="entry name" value="TONB_DEPENDENT_REC_3"/>
    <property type="match status" value="1"/>
</dbReference>
<keyword evidence="2 10" id="KW-0813">Transport</keyword>
<dbReference type="Pfam" id="PF00593">
    <property type="entry name" value="TonB_dep_Rec_b-barrel"/>
    <property type="match status" value="1"/>
</dbReference>
<dbReference type="InterPro" id="IPR000531">
    <property type="entry name" value="Beta-barrel_TonB"/>
</dbReference>
<dbReference type="InterPro" id="IPR012910">
    <property type="entry name" value="Plug_dom"/>
</dbReference>
<dbReference type="Gene3D" id="2.40.170.20">
    <property type="entry name" value="TonB-dependent receptor, beta-barrel domain"/>
    <property type="match status" value="1"/>
</dbReference>
<evidence type="ECO:0000313" key="17">
    <source>
        <dbReference type="Proteomes" id="UP001057520"/>
    </source>
</evidence>
<keyword evidence="4 10" id="KW-0812">Transmembrane</keyword>
<evidence type="ECO:0000256" key="5">
    <source>
        <dbReference type="ARBA" id="ARBA00022729"/>
    </source>
</evidence>
<evidence type="ECO:0000256" key="1">
    <source>
        <dbReference type="ARBA" id="ARBA00004571"/>
    </source>
</evidence>
<evidence type="ECO:0000259" key="15">
    <source>
        <dbReference type="Pfam" id="PF07715"/>
    </source>
</evidence>
<keyword evidence="8 10" id="KW-0472">Membrane</keyword>
<evidence type="ECO:0000256" key="6">
    <source>
        <dbReference type="ARBA" id="ARBA00023065"/>
    </source>
</evidence>
<evidence type="ECO:0000256" key="4">
    <source>
        <dbReference type="ARBA" id="ARBA00022692"/>
    </source>
</evidence>
<dbReference type="Proteomes" id="UP001057520">
    <property type="component" value="Chromosome"/>
</dbReference>
<comment type="similarity">
    <text evidence="10 12">Belongs to the TonB-dependent receptor family.</text>
</comment>
<evidence type="ECO:0000259" key="14">
    <source>
        <dbReference type="Pfam" id="PF00593"/>
    </source>
</evidence>
<organism evidence="16 17">
    <name type="scientific">Caulobacter segnis</name>
    <dbReference type="NCBI Taxonomy" id="88688"/>
    <lineage>
        <taxon>Bacteria</taxon>
        <taxon>Pseudomonadati</taxon>
        <taxon>Pseudomonadota</taxon>
        <taxon>Alphaproteobacteria</taxon>
        <taxon>Caulobacterales</taxon>
        <taxon>Caulobacteraceae</taxon>
        <taxon>Caulobacter</taxon>
    </lineage>
</organism>
<evidence type="ECO:0000256" key="9">
    <source>
        <dbReference type="ARBA" id="ARBA00023237"/>
    </source>
</evidence>
<accession>A0ABY4ZM35</accession>
<feature type="chain" id="PRO_5047469237" evidence="13">
    <location>
        <begin position="23"/>
        <end position="649"/>
    </location>
</feature>
<dbReference type="PANTHER" id="PTHR30069:SF53">
    <property type="entry name" value="COLICIN I RECEPTOR-RELATED"/>
    <property type="match status" value="1"/>
</dbReference>
<sequence length="649" mass="69662">MIRALISSTALATVLLAGAAHADDQKAPEADVAGNTGANGVAELVVTATRTAQPIEKVGASVTVLTQGAIEASQAVSIVELLAQTPGVSFTRNGGPGTSTSLNIRGAETQHTVVLIDGVKLNDPSSTQGGFNSGNLLVGDISRIEILRGAQSTLWGSQAIGGVVNIVTADPTVPFTTSVDVEGGARQTGYLRAGLGGASDKITWRVAGGFYSTDGFSAWKTGKETDGYQNRGLSGRLRYTFSDAVSAEVRSVYSKGKNDFDTFNGDSSEYGRTEELVVYTGLNFALLDGRWNNRVGYAYTDTDRENINPLRPTVPQTFDAAGKNKRWEYQGVFAFTDVFSATFGAESEKARMRTRSPSTFDPNPVFKTGKVGVDSVYGQLQAEVVKGLTLTAGVRYEDHDTYGSHTLGQASAAWALNEGNTVLRASFGQGFRAPGLYELYSEYGNLDLSPEKFDSWDAGVEQRFFGGKARASATWFQREADNEIRFFSCTGGTDPLCAPGGTPRFGYYSNVQKTKAQGVELIGEIKPVAGLTVTGNYTYTDAQSESGASKGKQLTRRPKNMGNLSAAYRWPVGLTTTVAARYVGKTYNNDLNTQVVKDYTLVDLRAAYTINETYEVFGRVENAFDKDYQAILNYGTPGRGAFVGLRARF</sequence>
<evidence type="ECO:0000256" key="11">
    <source>
        <dbReference type="PROSITE-ProRule" id="PRU10144"/>
    </source>
</evidence>
<dbReference type="CDD" id="cd01347">
    <property type="entry name" value="ligand_gated_channel"/>
    <property type="match status" value="1"/>
</dbReference>
<dbReference type="PANTHER" id="PTHR30069">
    <property type="entry name" value="TONB-DEPENDENT OUTER MEMBRANE RECEPTOR"/>
    <property type="match status" value="1"/>
</dbReference>
<evidence type="ECO:0000256" key="12">
    <source>
        <dbReference type="RuleBase" id="RU003357"/>
    </source>
</evidence>
<evidence type="ECO:0000256" key="10">
    <source>
        <dbReference type="PROSITE-ProRule" id="PRU01360"/>
    </source>
</evidence>
<reference evidence="16 17" key="1">
    <citation type="submission" date="2022-04" db="EMBL/GenBank/DDBJ databases">
        <title>Genome sequence of soybean root-associated Caulobacter segnis RL271.</title>
        <authorList>
            <person name="Longley R."/>
            <person name="Bonito G."/>
            <person name="Trigodet F."/>
            <person name="Crosson S."/>
            <person name="Fiebig A."/>
        </authorList>
    </citation>
    <scope>NUCLEOTIDE SEQUENCE [LARGE SCALE GENOMIC DNA]</scope>
    <source>
        <strain evidence="16 17">RL271</strain>
    </source>
</reference>
<dbReference type="InterPro" id="IPR037066">
    <property type="entry name" value="Plug_dom_sf"/>
</dbReference>
<name>A0ABY4ZM35_9CAUL</name>
<dbReference type="Gene3D" id="2.170.130.10">
    <property type="entry name" value="TonB-dependent receptor, plug domain"/>
    <property type="match status" value="1"/>
</dbReference>
<keyword evidence="7 12" id="KW-0798">TonB box</keyword>
<feature type="domain" description="TonB-dependent receptor plug" evidence="15">
    <location>
        <begin position="56"/>
        <end position="163"/>
    </location>
</feature>
<evidence type="ECO:0000256" key="13">
    <source>
        <dbReference type="SAM" id="SignalP"/>
    </source>
</evidence>
<dbReference type="InterPro" id="IPR010917">
    <property type="entry name" value="TonB_rcpt_CS"/>
</dbReference>
<feature type="domain" description="TonB-dependent receptor-like beta-barrel" evidence="14">
    <location>
        <begin position="220"/>
        <end position="622"/>
    </location>
</feature>
<evidence type="ECO:0000256" key="3">
    <source>
        <dbReference type="ARBA" id="ARBA00022452"/>
    </source>
</evidence>
<feature type="signal peptide" evidence="13">
    <location>
        <begin position="1"/>
        <end position="22"/>
    </location>
</feature>
<dbReference type="SUPFAM" id="SSF56935">
    <property type="entry name" value="Porins"/>
    <property type="match status" value="1"/>
</dbReference>
<keyword evidence="17" id="KW-1185">Reference proteome</keyword>
<keyword evidence="3 10" id="KW-1134">Transmembrane beta strand</keyword>
<evidence type="ECO:0000256" key="7">
    <source>
        <dbReference type="ARBA" id="ARBA00023077"/>
    </source>
</evidence>
<keyword evidence="5 13" id="KW-0732">Signal</keyword>
<feature type="short sequence motif" description="TonB C-terminal box" evidence="11">
    <location>
        <begin position="632"/>
        <end position="649"/>
    </location>
</feature>
<dbReference type="InterPro" id="IPR036942">
    <property type="entry name" value="Beta-barrel_TonB_sf"/>
</dbReference>
<keyword evidence="6" id="KW-0406">Ion transport</keyword>
<keyword evidence="16" id="KW-0675">Receptor</keyword>
<evidence type="ECO:0000256" key="8">
    <source>
        <dbReference type="ARBA" id="ARBA00023136"/>
    </source>
</evidence>
<evidence type="ECO:0000313" key="16">
    <source>
        <dbReference type="EMBL" id="USQ93641.1"/>
    </source>
</evidence>
<dbReference type="InterPro" id="IPR039426">
    <property type="entry name" value="TonB-dep_rcpt-like"/>
</dbReference>
<proteinExistence type="inferred from homology"/>
<protein>
    <submittedName>
        <fullName evidence="16">TonB-dependent receptor</fullName>
    </submittedName>
</protein>
<gene>
    <name evidence="16" type="ORF">MZV50_13455</name>
</gene>
<evidence type="ECO:0000256" key="2">
    <source>
        <dbReference type="ARBA" id="ARBA00022448"/>
    </source>
</evidence>